<evidence type="ECO:0000256" key="2">
    <source>
        <dbReference type="ARBA" id="ARBA00023015"/>
    </source>
</evidence>
<keyword evidence="8" id="KW-1185">Reference proteome</keyword>
<dbReference type="PROSITE" id="PS50977">
    <property type="entry name" value="HTH_TETR_2"/>
    <property type="match status" value="1"/>
</dbReference>
<name>A0ABR9PCL5_9ACTN</name>
<dbReference type="PANTHER" id="PTHR30055:SF234">
    <property type="entry name" value="HTH-TYPE TRANSCRIPTIONAL REGULATOR BETI"/>
    <property type="match status" value="1"/>
</dbReference>
<dbReference type="PANTHER" id="PTHR30055">
    <property type="entry name" value="HTH-TYPE TRANSCRIPTIONAL REGULATOR RUTR"/>
    <property type="match status" value="1"/>
</dbReference>
<dbReference type="Pfam" id="PF13977">
    <property type="entry name" value="TetR_C_6"/>
    <property type="match status" value="1"/>
</dbReference>
<dbReference type="InterPro" id="IPR009057">
    <property type="entry name" value="Homeodomain-like_sf"/>
</dbReference>
<reference evidence="7 8" key="1">
    <citation type="submission" date="2020-09" db="EMBL/GenBank/DDBJ databases">
        <title>Diversity and distribution of actinomycetes associated with coral in the coast of Hainan.</title>
        <authorList>
            <person name="Li F."/>
        </authorList>
    </citation>
    <scope>NUCLEOTIDE SEQUENCE [LARGE SCALE GENOMIC DNA]</scope>
    <source>
        <strain evidence="7 8">HNM0947</strain>
    </source>
</reference>
<keyword evidence="4" id="KW-0804">Transcription</keyword>
<dbReference type="Pfam" id="PF00440">
    <property type="entry name" value="TetR_N"/>
    <property type="match status" value="1"/>
</dbReference>
<feature type="domain" description="HTH tetR-type" evidence="6">
    <location>
        <begin position="4"/>
        <end position="64"/>
    </location>
</feature>
<dbReference type="RefSeq" id="WP_193124153.1">
    <property type="nucleotide sequence ID" value="NZ_JADBGI010000026.1"/>
</dbReference>
<evidence type="ECO:0000259" key="6">
    <source>
        <dbReference type="PROSITE" id="PS50977"/>
    </source>
</evidence>
<dbReference type="InterPro" id="IPR001647">
    <property type="entry name" value="HTH_TetR"/>
</dbReference>
<dbReference type="EMBL" id="JADBGI010000026">
    <property type="protein sequence ID" value="MBE3001554.1"/>
    <property type="molecule type" value="Genomic_DNA"/>
</dbReference>
<dbReference type="Proteomes" id="UP000806528">
    <property type="component" value="Unassembled WGS sequence"/>
</dbReference>
<evidence type="ECO:0000313" key="8">
    <source>
        <dbReference type="Proteomes" id="UP000806528"/>
    </source>
</evidence>
<comment type="caution">
    <text evidence="7">The sequence shown here is derived from an EMBL/GenBank/DDBJ whole genome shotgun (WGS) entry which is preliminary data.</text>
</comment>
<dbReference type="SUPFAM" id="SSF48498">
    <property type="entry name" value="Tetracyclin repressor-like, C-terminal domain"/>
    <property type="match status" value="1"/>
</dbReference>
<keyword evidence="2" id="KW-0805">Transcription regulation</keyword>
<evidence type="ECO:0000256" key="3">
    <source>
        <dbReference type="ARBA" id="ARBA00023125"/>
    </source>
</evidence>
<sequence>MDPVQRRRAIVAAVFRLVEAGGVGAVSLREVAREAGLNIGSVRHYFSSHRALMSAAAQEVGERMAARLEGHTPGEGDPVERVAFVAEELLPLDAERTTELTVLSEFVSAARTEELYRPMARTMAADMRTVLREALAGAGAERPHEAAEDLAALVAGLGHDAVLPHGSPGPDGIRASVRRFLRGVLPGGSPD</sequence>
<proteinExistence type="predicted"/>
<dbReference type="InterPro" id="IPR036271">
    <property type="entry name" value="Tet_transcr_reg_TetR-rel_C_sf"/>
</dbReference>
<dbReference type="Gene3D" id="1.10.357.10">
    <property type="entry name" value="Tetracycline Repressor, domain 2"/>
    <property type="match status" value="1"/>
</dbReference>
<protein>
    <submittedName>
        <fullName evidence="7">TetR family transcriptional regulator C-terminal domain-containing protein</fullName>
    </submittedName>
</protein>
<accession>A0ABR9PCL5</accession>
<gene>
    <name evidence="7" type="ORF">IDM40_23090</name>
</gene>
<evidence type="ECO:0000256" key="4">
    <source>
        <dbReference type="ARBA" id="ARBA00023163"/>
    </source>
</evidence>
<dbReference type="InterPro" id="IPR050109">
    <property type="entry name" value="HTH-type_TetR-like_transc_reg"/>
</dbReference>
<organism evidence="7 8">
    <name type="scientific">Nocardiopsis coralli</name>
    <dbReference type="NCBI Taxonomy" id="2772213"/>
    <lineage>
        <taxon>Bacteria</taxon>
        <taxon>Bacillati</taxon>
        <taxon>Actinomycetota</taxon>
        <taxon>Actinomycetes</taxon>
        <taxon>Streptosporangiales</taxon>
        <taxon>Nocardiopsidaceae</taxon>
        <taxon>Nocardiopsis</taxon>
    </lineage>
</organism>
<keyword evidence="3 5" id="KW-0238">DNA-binding</keyword>
<dbReference type="InterPro" id="IPR039538">
    <property type="entry name" value="BetI_C"/>
</dbReference>
<evidence type="ECO:0000256" key="1">
    <source>
        <dbReference type="ARBA" id="ARBA00022491"/>
    </source>
</evidence>
<evidence type="ECO:0000256" key="5">
    <source>
        <dbReference type="PROSITE-ProRule" id="PRU00335"/>
    </source>
</evidence>
<feature type="DNA-binding region" description="H-T-H motif" evidence="5">
    <location>
        <begin position="27"/>
        <end position="46"/>
    </location>
</feature>
<dbReference type="SUPFAM" id="SSF46689">
    <property type="entry name" value="Homeodomain-like"/>
    <property type="match status" value="1"/>
</dbReference>
<evidence type="ECO:0000313" key="7">
    <source>
        <dbReference type="EMBL" id="MBE3001554.1"/>
    </source>
</evidence>
<keyword evidence="1" id="KW-0678">Repressor</keyword>